<dbReference type="InterPro" id="IPR037257">
    <property type="entry name" value="T2SS_E_N_sf"/>
</dbReference>
<gene>
    <name evidence="2" type="ordered locus">AM1_4892</name>
</gene>
<organism evidence="2 3">
    <name type="scientific">Acaryochloris marina (strain MBIC 11017)</name>
    <dbReference type="NCBI Taxonomy" id="329726"/>
    <lineage>
        <taxon>Bacteria</taxon>
        <taxon>Bacillati</taxon>
        <taxon>Cyanobacteriota</taxon>
        <taxon>Cyanophyceae</taxon>
        <taxon>Acaryochloridales</taxon>
        <taxon>Acaryochloridaceae</taxon>
        <taxon>Acaryochloris</taxon>
    </lineage>
</organism>
<dbReference type="eggNOG" id="COG2319">
    <property type="taxonomic scope" value="Bacteria"/>
</dbReference>
<proteinExistence type="predicted"/>
<dbReference type="HOGENOM" id="CLU_815408_0_0_3"/>
<accession>B0C3M9</accession>
<dbReference type="OrthoDB" id="490046at2"/>
<dbReference type="KEGG" id="amr:AM1_4892"/>
<protein>
    <submittedName>
        <fullName evidence="2">Uncharacterized protein</fullName>
    </submittedName>
</protein>
<dbReference type="RefSeq" id="WP_012165140.1">
    <property type="nucleotide sequence ID" value="NC_009925.1"/>
</dbReference>
<sequence>MDVDQTKILKLAQQGNQQAIAVVLNRHLMPKGAHIKVKHKDDCLQILLHTPQKAQQSTLIQMLRDQLLMLHPAGFSAVKIYNPHPGKKTASLIHEFGLNTAASARNAAPTPSPPQPVSPHRQAAPTPQRSSVAEVLLHMSSLEDLKVLKDHPFFTGKCPRCGSPYIQQDPPPVYWDCQECGWEDNLSQLVPQTNSDNTNQKNFADSKKLGNYLMEAGLLTSAQIEVALADQQITGMRLGEVLVRRGWVKEETIEYLMQKVILPERTSSQDQSTSYMELSRKLLKTLMSQAGPTSSDNPEPDTPPTPTPEKPKAPIASERATLVLPDADVSDYLDDFPSMS</sequence>
<keyword evidence="3" id="KW-1185">Reference proteome</keyword>
<evidence type="ECO:0000313" key="2">
    <source>
        <dbReference type="EMBL" id="ABW29863.1"/>
    </source>
</evidence>
<feature type="region of interest" description="Disordered" evidence="1">
    <location>
        <begin position="104"/>
        <end position="130"/>
    </location>
</feature>
<dbReference type="Proteomes" id="UP000000268">
    <property type="component" value="Chromosome"/>
</dbReference>
<dbReference type="STRING" id="329726.AM1_4892"/>
<reference evidence="2 3" key="1">
    <citation type="journal article" date="2008" name="Proc. Natl. Acad. Sci. U.S.A.">
        <title>Niche adaptation and genome expansion in the chlorophyll d-producing cyanobacterium Acaryochloris marina.</title>
        <authorList>
            <person name="Swingley W.D."/>
            <person name="Chen M."/>
            <person name="Cheung P.C."/>
            <person name="Conrad A.L."/>
            <person name="Dejesa L.C."/>
            <person name="Hao J."/>
            <person name="Honchak B.M."/>
            <person name="Karbach L.E."/>
            <person name="Kurdoglu A."/>
            <person name="Lahiri S."/>
            <person name="Mastrian S.D."/>
            <person name="Miyashita H."/>
            <person name="Page L."/>
            <person name="Ramakrishna P."/>
            <person name="Satoh S."/>
            <person name="Sattley W.M."/>
            <person name="Shimada Y."/>
            <person name="Taylor H.L."/>
            <person name="Tomo T."/>
            <person name="Tsuchiya T."/>
            <person name="Wang Z.T."/>
            <person name="Raymond J."/>
            <person name="Mimuro M."/>
            <person name="Blankenship R.E."/>
            <person name="Touchman J.W."/>
        </authorList>
    </citation>
    <scope>NUCLEOTIDE SEQUENCE [LARGE SCALE GENOMIC DNA]</scope>
    <source>
        <strain evidence="3">MBIC 11017</strain>
    </source>
</reference>
<evidence type="ECO:0000313" key="3">
    <source>
        <dbReference type="Proteomes" id="UP000000268"/>
    </source>
</evidence>
<dbReference type="AlphaFoldDB" id="B0C3M9"/>
<feature type="region of interest" description="Disordered" evidence="1">
    <location>
        <begin position="289"/>
        <end position="327"/>
    </location>
</feature>
<name>B0C3M9_ACAM1</name>
<dbReference type="EMBL" id="CP000828">
    <property type="protein sequence ID" value="ABW29863.1"/>
    <property type="molecule type" value="Genomic_DNA"/>
</dbReference>
<dbReference type="eggNOG" id="COG1922">
    <property type="taxonomic scope" value="Bacteria"/>
</dbReference>
<dbReference type="SUPFAM" id="SSF160246">
    <property type="entry name" value="EspE N-terminal domain-like"/>
    <property type="match status" value="1"/>
</dbReference>
<evidence type="ECO:0000256" key="1">
    <source>
        <dbReference type="SAM" id="MobiDB-lite"/>
    </source>
</evidence>